<keyword evidence="1" id="KW-0472">Membrane</keyword>
<dbReference type="OrthoDB" id="9953161at2"/>
<evidence type="ECO:0000313" key="3">
    <source>
        <dbReference type="Proteomes" id="UP000237839"/>
    </source>
</evidence>
<dbReference type="Proteomes" id="UP000237839">
    <property type="component" value="Unassembled WGS sequence"/>
</dbReference>
<reference evidence="2 3" key="1">
    <citation type="submission" date="2018-02" db="EMBL/GenBank/DDBJ databases">
        <title>Solimicrobium silvestre gen. nov., sp. nov., isolated from alpine forest soil.</title>
        <authorList>
            <person name="Margesin R."/>
            <person name="Albuquerque L."/>
            <person name="Zhang D.-C."/>
            <person name="Froufe H.J.C."/>
            <person name="Severino R."/>
            <person name="Roxo I."/>
            <person name="Egas C."/>
            <person name="Da Costa M.S."/>
        </authorList>
    </citation>
    <scope>NUCLEOTIDE SEQUENCE [LARGE SCALE GENOMIC DNA]</scope>
    <source>
        <strain evidence="2 3">S20-91</strain>
    </source>
</reference>
<evidence type="ECO:0000256" key="1">
    <source>
        <dbReference type="SAM" id="Phobius"/>
    </source>
</evidence>
<keyword evidence="3" id="KW-1185">Reference proteome</keyword>
<feature type="transmembrane region" description="Helical" evidence="1">
    <location>
        <begin position="25"/>
        <end position="44"/>
    </location>
</feature>
<proteinExistence type="predicted"/>
<feature type="transmembrane region" description="Helical" evidence="1">
    <location>
        <begin position="56"/>
        <end position="81"/>
    </location>
</feature>
<protein>
    <submittedName>
        <fullName evidence="2">Uncharacterized protein</fullName>
    </submittedName>
</protein>
<dbReference type="EMBL" id="PUGF01000033">
    <property type="protein sequence ID" value="PRC90877.1"/>
    <property type="molecule type" value="Genomic_DNA"/>
</dbReference>
<keyword evidence="1" id="KW-1133">Transmembrane helix</keyword>
<organism evidence="2 3">
    <name type="scientific">Solimicrobium silvestre</name>
    <dbReference type="NCBI Taxonomy" id="2099400"/>
    <lineage>
        <taxon>Bacteria</taxon>
        <taxon>Pseudomonadati</taxon>
        <taxon>Pseudomonadota</taxon>
        <taxon>Betaproteobacteria</taxon>
        <taxon>Burkholderiales</taxon>
        <taxon>Oxalobacteraceae</taxon>
        <taxon>Solimicrobium</taxon>
    </lineage>
</organism>
<feature type="transmembrane region" description="Helical" evidence="1">
    <location>
        <begin position="124"/>
        <end position="145"/>
    </location>
</feature>
<gene>
    <name evidence="2" type="ORF">S2091_4370</name>
</gene>
<keyword evidence="1" id="KW-0812">Transmembrane</keyword>
<accession>A0A2S9GT32</accession>
<feature type="transmembrane region" description="Helical" evidence="1">
    <location>
        <begin position="93"/>
        <end position="112"/>
    </location>
</feature>
<sequence length="167" mass="19082">MNETSLNSKPSNIISEQVPKKPKSVLLVQILASVFLLAFLMGIVRMSIRMINHESLAQFGMSVIVRFGVQLAIIFILVVLLISLHKRSKIGRILGLVFIGATMLPEIMPMIFINPSAISERYEFVYFATILVFLLPLAYWMYSFFFSVNSRQYFKLCPAEREINIEV</sequence>
<name>A0A2S9GT32_9BURK</name>
<comment type="caution">
    <text evidence="2">The sequence shown here is derived from an EMBL/GenBank/DDBJ whole genome shotgun (WGS) entry which is preliminary data.</text>
</comment>
<dbReference type="AlphaFoldDB" id="A0A2S9GT32"/>
<dbReference type="RefSeq" id="WP_133166958.1">
    <property type="nucleotide sequence ID" value="NZ_PUGF01000033.1"/>
</dbReference>
<evidence type="ECO:0000313" key="2">
    <source>
        <dbReference type="EMBL" id="PRC90877.1"/>
    </source>
</evidence>